<evidence type="ECO:0000313" key="1">
    <source>
        <dbReference type="EMBL" id="MEQ2554390.1"/>
    </source>
</evidence>
<evidence type="ECO:0000313" key="2">
    <source>
        <dbReference type="Proteomes" id="UP001546774"/>
    </source>
</evidence>
<comment type="caution">
    <text evidence="1">The sequence shown here is derived from an EMBL/GenBank/DDBJ whole genome shotgun (WGS) entry which is preliminary data.</text>
</comment>
<dbReference type="InterPro" id="IPR023214">
    <property type="entry name" value="HAD_sf"/>
</dbReference>
<dbReference type="Pfam" id="PF13419">
    <property type="entry name" value="HAD_2"/>
    <property type="match status" value="1"/>
</dbReference>
<name>A0ABV1H3V9_9FIRM</name>
<reference evidence="1" key="1">
    <citation type="submission" date="2024-03" db="EMBL/GenBank/DDBJ databases">
        <title>Human intestinal bacterial collection.</title>
        <authorList>
            <person name="Pauvert C."/>
            <person name="Hitch T.C.A."/>
            <person name="Clavel T."/>
        </authorList>
    </citation>
    <scope>NUCLEOTIDE SEQUENCE [LARGE SCALE GENOMIC DNA]</scope>
    <source>
        <strain evidence="1">CLA-AA-H89B</strain>
    </source>
</reference>
<dbReference type="Gene3D" id="3.40.50.1000">
    <property type="entry name" value="HAD superfamily/HAD-like"/>
    <property type="match status" value="1"/>
</dbReference>
<dbReference type="CDD" id="cd01427">
    <property type="entry name" value="HAD_like"/>
    <property type="match status" value="1"/>
</dbReference>
<keyword evidence="2" id="KW-1185">Reference proteome</keyword>
<dbReference type="Proteomes" id="UP001546774">
    <property type="component" value="Unassembled WGS sequence"/>
</dbReference>
<organism evidence="1 2">
    <name type="scientific">Lachnospira intestinalis</name>
    <dbReference type="NCBI Taxonomy" id="3133158"/>
    <lineage>
        <taxon>Bacteria</taxon>
        <taxon>Bacillati</taxon>
        <taxon>Bacillota</taxon>
        <taxon>Clostridia</taxon>
        <taxon>Lachnospirales</taxon>
        <taxon>Lachnospiraceae</taxon>
        <taxon>Lachnospira</taxon>
    </lineage>
</organism>
<dbReference type="Gene3D" id="1.10.150.400">
    <property type="match status" value="1"/>
</dbReference>
<dbReference type="EMBL" id="JBBMFS010000003">
    <property type="protein sequence ID" value="MEQ2554390.1"/>
    <property type="molecule type" value="Genomic_DNA"/>
</dbReference>
<proteinExistence type="predicted"/>
<dbReference type="InterPro" id="IPR041492">
    <property type="entry name" value="HAD_2"/>
</dbReference>
<keyword evidence="1" id="KW-0378">Hydrolase</keyword>
<dbReference type="InterPro" id="IPR006439">
    <property type="entry name" value="HAD-SF_hydro_IA"/>
</dbReference>
<accession>A0ABV1H3V9</accession>
<gene>
    <name evidence="1" type="ORF">WMO37_05065</name>
</gene>
<dbReference type="NCBIfam" id="TIGR01549">
    <property type="entry name" value="HAD-SF-IA-v1"/>
    <property type="match status" value="1"/>
</dbReference>
<dbReference type="GO" id="GO:0016787">
    <property type="term" value="F:hydrolase activity"/>
    <property type="evidence" value="ECO:0007669"/>
    <property type="project" value="UniProtKB-KW"/>
</dbReference>
<dbReference type="SUPFAM" id="SSF56784">
    <property type="entry name" value="HAD-like"/>
    <property type="match status" value="1"/>
</dbReference>
<sequence>MSKLEQILQQYQQTNIAIYGLGNETEKVLNELDAQYHIVGLLDSFRDKGELYGKSIIPLIETVQKNVKLILVVARPGSCKAIARKIEAFCKENEIAVYDVRGNDLYEKKSVVYDFKNVTGITKAELVQQMKGKDVLSIDLFDTLIMRKTLYPTDVIEIVECKLKERGIHIENFFSRRLESEKYLSQQTAPVLEQIYAYMLEKYAVTGVTAQELSQLEWQVDYELVIPRNEVCQWVSGVYNSGKEVYIVSDTYYTQQQLVRLLDKCKITQYTAVIASCEYHTGKTQRLFKILKQKLQGKSCMHIGDDDISDIQSAERAGISAYKIYSGLDLLEKAGYLGLSEFMKKLADRIKVGVFVSQLLNSPFQFETEEKKIMIKDAYWLGYLCFAPMISDFVIWFKKQIQKYNIKNIWFCARDGYLIKKMYDIFVRENQSIYFLTSRTAAIRAGIQSRQDIGYIEEMRFSGTVKEQLQKRLGITVKEEKENLISYEQEIFNHAMVCRDGYQKYIAQFQTNNGEIAFFDFVAKGTCQMFMSRMVDAHLKGFYFLRLEEEQMHDKNLDIVSFYENSEKENSVIFDDYYILETMLTSPKPSVIYFDENGSPVYAEETRSKADIECFQKAQNGILDYFKTYLKICPDSQLIENKKLDEVLLALIHRVGIEDKTFLNLKVEDSFFNRMTEMPSLI</sequence>
<protein>
    <submittedName>
        <fullName evidence="1">HAD-IA family hydrolase</fullName>
    </submittedName>
</protein>
<dbReference type="InterPro" id="IPR036412">
    <property type="entry name" value="HAD-like_sf"/>
</dbReference>